<feature type="binding site" evidence="14">
    <location>
        <position position="245"/>
    </location>
    <ligand>
        <name>sn-glycerol 3-phosphate</name>
        <dbReference type="ChEBI" id="CHEBI:57597"/>
    </ligand>
</feature>
<comment type="catalytic activity">
    <reaction evidence="14">
        <text>sn-glycerol 3-phosphate + NAD(+) = dihydroxyacetone phosphate + NADH + H(+)</text>
        <dbReference type="Rhea" id="RHEA:11092"/>
        <dbReference type="ChEBI" id="CHEBI:15378"/>
        <dbReference type="ChEBI" id="CHEBI:57540"/>
        <dbReference type="ChEBI" id="CHEBI:57597"/>
        <dbReference type="ChEBI" id="CHEBI:57642"/>
        <dbReference type="ChEBI" id="CHEBI:57945"/>
        <dbReference type="EC" id="1.1.1.94"/>
    </reaction>
</comment>
<feature type="domain" description="Glycerol-3-phosphate dehydrogenase NAD-dependent C-terminal" evidence="20">
    <location>
        <begin position="181"/>
        <end position="321"/>
    </location>
</feature>
<keyword evidence="9 14" id="KW-1208">Phospholipid metabolism</keyword>
<comment type="catalytic activity">
    <reaction evidence="10">
        <text>sn-glycerol 3-phosphate + NADP(+) = dihydroxyacetone phosphate + NADPH + H(+)</text>
        <dbReference type="Rhea" id="RHEA:11096"/>
        <dbReference type="ChEBI" id="CHEBI:15378"/>
        <dbReference type="ChEBI" id="CHEBI:57597"/>
        <dbReference type="ChEBI" id="CHEBI:57642"/>
        <dbReference type="ChEBI" id="CHEBI:57783"/>
        <dbReference type="ChEBI" id="CHEBI:58349"/>
        <dbReference type="EC" id="1.1.1.94"/>
    </reaction>
    <physiologicalReaction direction="right-to-left" evidence="10">
        <dbReference type="Rhea" id="RHEA:11098"/>
    </physiologicalReaction>
</comment>
<feature type="binding site" evidence="17">
    <location>
        <begin position="12"/>
        <end position="17"/>
    </location>
    <ligand>
        <name>NAD(+)</name>
        <dbReference type="ChEBI" id="CHEBI:57540"/>
    </ligand>
</feature>
<dbReference type="EC" id="1.1.1.94" evidence="11 14"/>
<dbReference type="GO" id="GO:0051287">
    <property type="term" value="F:NAD binding"/>
    <property type="evidence" value="ECO:0007669"/>
    <property type="project" value="InterPro"/>
</dbReference>
<evidence type="ECO:0000256" key="7">
    <source>
        <dbReference type="ARBA" id="ARBA00023098"/>
    </source>
</evidence>
<keyword evidence="6 14" id="KW-0520">NAD</keyword>
<keyword evidence="2 14" id="KW-0444">Lipid biosynthesis</keyword>
<dbReference type="InterPro" id="IPR036291">
    <property type="entry name" value="NAD(P)-bd_dom_sf"/>
</dbReference>
<evidence type="ECO:0000256" key="11">
    <source>
        <dbReference type="ARBA" id="ARBA00066687"/>
    </source>
</evidence>
<feature type="binding site" evidence="14">
    <location>
        <position position="257"/>
    </location>
    <ligand>
        <name>sn-glycerol 3-phosphate</name>
        <dbReference type="ChEBI" id="CHEBI:57597"/>
    </ligand>
</feature>
<keyword evidence="8 14" id="KW-0594">Phospholipid biosynthesis</keyword>
<feature type="binding site" evidence="14">
    <location>
        <position position="192"/>
    </location>
    <ligand>
        <name>sn-glycerol 3-phosphate</name>
        <dbReference type="ChEBI" id="CHEBI:57597"/>
    </ligand>
</feature>
<gene>
    <name evidence="14" type="primary">gpsA</name>
    <name evidence="21" type="ORF">HW532_05700</name>
</gene>
<feature type="binding site" evidence="14">
    <location>
        <position position="109"/>
    </location>
    <ligand>
        <name>NADPH</name>
        <dbReference type="ChEBI" id="CHEBI:57783"/>
    </ligand>
</feature>
<evidence type="ECO:0000256" key="14">
    <source>
        <dbReference type="HAMAP-Rule" id="MF_00394"/>
    </source>
</evidence>
<feature type="binding site" evidence="14">
    <location>
        <position position="139"/>
    </location>
    <ligand>
        <name>sn-glycerol 3-phosphate</name>
        <dbReference type="ChEBI" id="CHEBI:57597"/>
    </ligand>
</feature>
<evidence type="ECO:0000259" key="20">
    <source>
        <dbReference type="Pfam" id="PF07479"/>
    </source>
</evidence>
<evidence type="ECO:0000313" key="22">
    <source>
        <dbReference type="Proteomes" id="UP000593594"/>
    </source>
</evidence>
<feature type="binding site" evidence="14">
    <location>
        <position position="109"/>
    </location>
    <ligand>
        <name>sn-glycerol 3-phosphate</name>
        <dbReference type="ChEBI" id="CHEBI:57597"/>
    </ligand>
</feature>
<dbReference type="GO" id="GO:0008654">
    <property type="term" value="P:phospholipid biosynthetic process"/>
    <property type="evidence" value="ECO:0007669"/>
    <property type="project" value="UniProtKB-KW"/>
</dbReference>
<feature type="binding site" evidence="14">
    <location>
        <position position="256"/>
    </location>
    <ligand>
        <name>sn-glycerol 3-phosphate</name>
        <dbReference type="ChEBI" id="CHEBI:57597"/>
    </ligand>
</feature>
<dbReference type="FunFam" id="3.40.50.720:FF:000019">
    <property type="entry name" value="Glycerol-3-phosphate dehydrogenase [NAD(P)+]"/>
    <property type="match status" value="1"/>
</dbReference>
<evidence type="ECO:0000256" key="18">
    <source>
        <dbReference type="RuleBase" id="RU000437"/>
    </source>
</evidence>
<comment type="function">
    <text evidence="14">Catalyzes the reduction of the glycolytic intermediate dihydroxyacetone phosphate (DHAP) to sn-glycerol 3-phosphate (G3P), the key precursor for phospholipid synthesis.</text>
</comment>
<evidence type="ECO:0000256" key="13">
    <source>
        <dbReference type="ARBA" id="ARBA00080511"/>
    </source>
</evidence>
<dbReference type="PROSITE" id="PS00957">
    <property type="entry name" value="NAD_G3PDH"/>
    <property type="match status" value="1"/>
</dbReference>
<feature type="binding site" evidence="14">
    <location>
        <position position="255"/>
    </location>
    <ligand>
        <name>sn-glycerol 3-phosphate</name>
        <dbReference type="ChEBI" id="CHEBI:57597"/>
    </ligand>
</feature>
<comment type="similarity">
    <text evidence="1 14 18">Belongs to the NAD-dependent glycerol-3-phosphate dehydrogenase family.</text>
</comment>
<dbReference type="SUPFAM" id="SSF51735">
    <property type="entry name" value="NAD(P)-binding Rossmann-fold domains"/>
    <property type="match status" value="1"/>
</dbReference>
<dbReference type="SUPFAM" id="SSF48179">
    <property type="entry name" value="6-phosphogluconate dehydrogenase C-terminal domain-like"/>
    <property type="match status" value="1"/>
</dbReference>
<evidence type="ECO:0000256" key="17">
    <source>
        <dbReference type="PIRSR" id="PIRSR000114-3"/>
    </source>
</evidence>
<dbReference type="InterPro" id="IPR006109">
    <property type="entry name" value="G3P_DH_NAD-dep_C"/>
</dbReference>
<feature type="binding site" evidence="14">
    <location>
        <position position="256"/>
    </location>
    <ligand>
        <name>NADPH</name>
        <dbReference type="ChEBI" id="CHEBI:57783"/>
    </ligand>
</feature>
<feature type="binding site" evidence="14">
    <location>
        <position position="282"/>
    </location>
    <ligand>
        <name>NADPH</name>
        <dbReference type="ChEBI" id="CHEBI:57783"/>
    </ligand>
</feature>
<feature type="binding site" evidence="14">
    <location>
        <position position="16"/>
    </location>
    <ligand>
        <name>NADPH</name>
        <dbReference type="ChEBI" id="CHEBI:57783"/>
    </ligand>
</feature>
<reference evidence="21 22" key="1">
    <citation type="submission" date="2020-06" db="EMBL/GenBank/DDBJ databases">
        <title>Genome sequence of 2 isolates from Red Sea Mangroves.</title>
        <authorList>
            <person name="Sefrji F."/>
            <person name="Michoud G."/>
            <person name="Merlino G."/>
            <person name="Daffonchio D."/>
        </authorList>
    </citation>
    <scope>NUCLEOTIDE SEQUENCE [LARGE SCALE GENOMIC DNA]</scope>
    <source>
        <strain evidence="21 22">R1DC25</strain>
    </source>
</reference>
<feature type="binding site" evidence="14">
    <location>
        <position position="280"/>
    </location>
    <ligand>
        <name>NADPH</name>
        <dbReference type="ChEBI" id="CHEBI:57783"/>
    </ligand>
</feature>
<evidence type="ECO:0000256" key="6">
    <source>
        <dbReference type="ARBA" id="ARBA00023027"/>
    </source>
</evidence>
<dbReference type="GO" id="GO:0046167">
    <property type="term" value="P:glycerol-3-phosphate biosynthetic process"/>
    <property type="evidence" value="ECO:0007669"/>
    <property type="project" value="UniProtKB-UniRule"/>
</dbReference>
<dbReference type="PANTHER" id="PTHR11728">
    <property type="entry name" value="GLYCEROL-3-PHOSPHATE DEHYDROGENASE"/>
    <property type="match status" value="1"/>
</dbReference>
<feature type="binding site" evidence="16">
    <location>
        <position position="109"/>
    </location>
    <ligand>
        <name>substrate</name>
    </ligand>
</feature>
<feature type="binding site" evidence="17">
    <location>
        <position position="256"/>
    </location>
    <ligand>
        <name>NAD(+)</name>
        <dbReference type="ChEBI" id="CHEBI:57540"/>
    </ligand>
</feature>
<organism evidence="21 22">
    <name type="scientific">Kaustia mangrovi</name>
    <dbReference type="NCBI Taxonomy" id="2593653"/>
    <lineage>
        <taxon>Bacteria</taxon>
        <taxon>Pseudomonadati</taxon>
        <taxon>Pseudomonadota</taxon>
        <taxon>Alphaproteobacteria</taxon>
        <taxon>Hyphomicrobiales</taxon>
        <taxon>Parvibaculaceae</taxon>
        <taxon>Kaustia</taxon>
    </lineage>
</organism>
<evidence type="ECO:0000256" key="12">
    <source>
        <dbReference type="ARBA" id="ARBA00069372"/>
    </source>
</evidence>
<dbReference type="GO" id="GO:0046168">
    <property type="term" value="P:glycerol-3-phosphate catabolic process"/>
    <property type="evidence" value="ECO:0007669"/>
    <property type="project" value="InterPro"/>
</dbReference>
<feature type="binding site" evidence="14">
    <location>
        <position position="36"/>
    </location>
    <ligand>
        <name>NADPH</name>
        <dbReference type="ChEBI" id="CHEBI:57783"/>
    </ligand>
</feature>
<dbReference type="HAMAP" id="MF_00394">
    <property type="entry name" value="NAD_Glyc3P_dehydrog"/>
    <property type="match status" value="1"/>
</dbReference>
<feature type="binding site" evidence="16">
    <location>
        <begin position="256"/>
        <end position="257"/>
    </location>
    <ligand>
        <name>substrate</name>
    </ligand>
</feature>
<dbReference type="UniPathway" id="UPA00940"/>
<feature type="binding site" evidence="14">
    <location>
        <position position="137"/>
    </location>
    <ligand>
        <name>sn-glycerol 3-phosphate</name>
        <dbReference type="ChEBI" id="CHEBI:57597"/>
    </ligand>
</feature>
<sequence length="333" mass="34137">MADRPGRIGVVGGGAWGTALATVAARAGAQVTLWAREPEVVDAVNRDHENAMFLPGIALDPAISATGDIAEAASCPAILLVSPAQALRTVAAGLSGALEPGTPVVICAKGIEQGTSMLMSEVLAEVLPEAEPMVLSGPSFADDVARGLPTAVTLAAGSVERARPVAEALAGQTFRPYLSDDLVGTQIGGAVKNVLAIACGIVDGRRLGTSARAALTTRAFAELSRFGRALGARTETLTGLAVLGDLILTCSSPQSRNMSLGMALGEGRTAEEVLAGRRSVSEGVYTAAVVVEMARERGIEMPIAEAVHQILSANRDIGEAIETLIQRPLRSEG</sequence>
<dbReference type="InterPro" id="IPR013328">
    <property type="entry name" value="6PGD_dom2"/>
</dbReference>
<dbReference type="PIRSF" id="PIRSF000114">
    <property type="entry name" value="Glycerol-3-P_dh"/>
    <property type="match status" value="1"/>
</dbReference>
<dbReference type="PANTHER" id="PTHR11728:SF1">
    <property type="entry name" value="GLYCEROL-3-PHOSPHATE DEHYDROGENASE [NAD(+)] 2, CHLOROPLASTIC"/>
    <property type="match status" value="1"/>
</dbReference>
<accession>A0A7S8C862</accession>
<dbReference type="GO" id="GO:0047952">
    <property type="term" value="F:glycerol-3-phosphate dehydrogenase [NAD(P)+] activity"/>
    <property type="evidence" value="ECO:0007669"/>
    <property type="project" value="UniProtKB-UniRule"/>
</dbReference>
<dbReference type="GO" id="GO:0005975">
    <property type="term" value="P:carbohydrate metabolic process"/>
    <property type="evidence" value="ECO:0007669"/>
    <property type="project" value="InterPro"/>
</dbReference>
<evidence type="ECO:0000256" key="9">
    <source>
        <dbReference type="ARBA" id="ARBA00023264"/>
    </source>
</evidence>
<dbReference type="AlphaFoldDB" id="A0A7S8C862"/>
<evidence type="ECO:0000256" key="10">
    <source>
        <dbReference type="ARBA" id="ARBA00052716"/>
    </source>
</evidence>
<dbReference type="Gene3D" id="3.40.50.720">
    <property type="entry name" value="NAD(P)-binding Rossmann-like Domain"/>
    <property type="match status" value="1"/>
</dbReference>
<keyword evidence="7 14" id="KW-0443">Lipid metabolism</keyword>
<keyword evidence="5 14" id="KW-0560">Oxidoreductase</keyword>
<dbReference type="Gene3D" id="1.10.1040.10">
    <property type="entry name" value="N-(1-d-carboxylethyl)-l-norvaline Dehydrogenase, domain 2"/>
    <property type="match status" value="1"/>
</dbReference>
<evidence type="ECO:0000313" key="21">
    <source>
        <dbReference type="EMBL" id="QPC45203.1"/>
    </source>
</evidence>
<dbReference type="NCBIfam" id="NF000940">
    <property type="entry name" value="PRK00094.1-2"/>
    <property type="match status" value="1"/>
</dbReference>
<dbReference type="NCBIfam" id="NF000942">
    <property type="entry name" value="PRK00094.1-4"/>
    <property type="match status" value="1"/>
</dbReference>
<keyword evidence="22" id="KW-1185">Reference proteome</keyword>
<name>A0A7S8C862_9HYPH</name>
<feature type="domain" description="Glycerol-3-phosphate dehydrogenase NAD-dependent N-terminal" evidence="19">
    <location>
        <begin position="8"/>
        <end position="157"/>
    </location>
</feature>
<dbReference type="InterPro" id="IPR006168">
    <property type="entry name" value="G3P_DH_NAD-dep"/>
</dbReference>
<dbReference type="Pfam" id="PF01210">
    <property type="entry name" value="NAD_Gly3P_dh_N"/>
    <property type="match status" value="1"/>
</dbReference>
<keyword evidence="3 14" id="KW-0547">Nucleotide-binding</keyword>
<keyword evidence="14" id="KW-0963">Cytoplasm</keyword>
<feature type="binding site" evidence="17">
    <location>
        <position position="141"/>
    </location>
    <ligand>
        <name>NAD(+)</name>
        <dbReference type="ChEBI" id="CHEBI:57540"/>
    </ligand>
</feature>
<dbReference type="Proteomes" id="UP000593594">
    <property type="component" value="Chromosome"/>
</dbReference>
<evidence type="ECO:0000256" key="3">
    <source>
        <dbReference type="ARBA" id="ARBA00022741"/>
    </source>
</evidence>
<evidence type="ECO:0000256" key="2">
    <source>
        <dbReference type="ARBA" id="ARBA00022516"/>
    </source>
</evidence>
<dbReference type="Pfam" id="PF07479">
    <property type="entry name" value="NAD_Gly3P_dh_C"/>
    <property type="match status" value="1"/>
</dbReference>
<evidence type="ECO:0000256" key="15">
    <source>
        <dbReference type="PIRSR" id="PIRSR000114-1"/>
    </source>
</evidence>
<evidence type="ECO:0000256" key="5">
    <source>
        <dbReference type="ARBA" id="ARBA00023002"/>
    </source>
</evidence>
<comment type="subcellular location">
    <subcellularLocation>
        <location evidence="14">Cytoplasm</location>
    </subcellularLocation>
</comment>
<proteinExistence type="inferred from homology"/>
<evidence type="ECO:0000256" key="1">
    <source>
        <dbReference type="ARBA" id="ARBA00011009"/>
    </source>
</evidence>
<feature type="active site" description="Proton acceptor" evidence="14 15">
    <location>
        <position position="192"/>
    </location>
</feature>
<feature type="binding site" evidence="14">
    <location>
        <position position="141"/>
    </location>
    <ligand>
        <name>NADPH</name>
        <dbReference type="ChEBI" id="CHEBI:57783"/>
    </ligand>
</feature>
<dbReference type="InterPro" id="IPR008927">
    <property type="entry name" value="6-PGluconate_DH-like_C_sf"/>
</dbReference>
<dbReference type="InterPro" id="IPR011128">
    <property type="entry name" value="G3P_DH_NAD-dep_N"/>
</dbReference>
<evidence type="ECO:0000256" key="4">
    <source>
        <dbReference type="ARBA" id="ARBA00022857"/>
    </source>
</evidence>
<dbReference type="GO" id="GO:0006650">
    <property type="term" value="P:glycerophospholipid metabolic process"/>
    <property type="evidence" value="ECO:0007669"/>
    <property type="project" value="UniProtKB-UniRule"/>
</dbReference>
<comment type="caution">
    <text evidence="14">Lacks conserved residue(s) required for the propagation of feature annotation.</text>
</comment>
<protein>
    <recommendedName>
        <fullName evidence="12 14">Glycerol-3-phosphate dehydrogenase [NAD(P)+]</fullName>
        <ecNumber evidence="11 14">1.1.1.94</ecNumber>
    </recommendedName>
    <alternativeName>
        <fullName evidence="14">NAD(P)(+)-dependent glycerol-3-phosphate dehydrogenase</fullName>
    </alternativeName>
    <alternativeName>
        <fullName evidence="13 14">NAD(P)H-dependent dihydroxyacetone-phosphate reductase</fullName>
    </alternativeName>
</protein>
<evidence type="ECO:0000259" key="19">
    <source>
        <dbReference type="Pfam" id="PF01210"/>
    </source>
</evidence>
<comment type="pathway">
    <text evidence="14">Membrane lipid metabolism; glycerophospholipid metabolism.</text>
</comment>
<dbReference type="PRINTS" id="PR00077">
    <property type="entry name" value="GPDHDRGNASE"/>
</dbReference>
<dbReference type="KEGG" id="kmn:HW532_05700"/>
<dbReference type="EMBL" id="CP058214">
    <property type="protein sequence ID" value="QPC45203.1"/>
    <property type="molecule type" value="Genomic_DNA"/>
</dbReference>
<dbReference type="GO" id="GO:0005829">
    <property type="term" value="C:cytosol"/>
    <property type="evidence" value="ECO:0007669"/>
    <property type="project" value="TreeGrafter"/>
</dbReference>
<evidence type="ECO:0000256" key="16">
    <source>
        <dbReference type="PIRSR" id="PIRSR000114-2"/>
    </source>
</evidence>
<evidence type="ECO:0000256" key="8">
    <source>
        <dbReference type="ARBA" id="ARBA00023209"/>
    </source>
</evidence>
<dbReference type="FunFam" id="1.10.1040.10:FF:000001">
    <property type="entry name" value="Glycerol-3-phosphate dehydrogenase [NAD(P)+]"/>
    <property type="match status" value="1"/>
</dbReference>
<keyword evidence="4 14" id="KW-0521">NADP</keyword>